<reference evidence="6 7" key="1">
    <citation type="journal article" date="2013" name="Genome Announc.">
        <title>The Draft Genome Sequence of Sphingomonas paucimobilis Strain HER1398 (Proteobacteria), Host to the Giant PAU Phage, Indicates That It Is a Member of the Genus Sphingobacterium (Bacteroidetes).</title>
        <authorList>
            <person name="White R.A.III."/>
            <person name="Suttle C.A."/>
        </authorList>
    </citation>
    <scope>NUCLEOTIDE SEQUENCE [LARGE SCALE GENOMIC DNA]</scope>
    <source>
        <strain evidence="6 7">HER1398</strain>
    </source>
</reference>
<dbReference type="AlphaFoldDB" id="U2HF86"/>
<dbReference type="SUPFAM" id="SSF52833">
    <property type="entry name" value="Thioredoxin-like"/>
    <property type="match status" value="1"/>
</dbReference>
<dbReference type="InterPro" id="IPR013766">
    <property type="entry name" value="Thioredoxin_domain"/>
</dbReference>
<gene>
    <name evidence="6" type="ORF">M472_16915</name>
</gene>
<dbReference type="GO" id="GO:0030313">
    <property type="term" value="C:cell envelope"/>
    <property type="evidence" value="ECO:0007669"/>
    <property type="project" value="UniProtKB-SubCell"/>
</dbReference>
<dbReference type="PANTHER" id="PTHR42852:SF6">
    <property type="entry name" value="THIOL:DISULFIDE INTERCHANGE PROTEIN DSBE"/>
    <property type="match status" value="1"/>
</dbReference>
<proteinExistence type="predicted"/>
<dbReference type="Gene3D" id="3.40.30.10">
    <property type="entry name" value="Glutaredoxin"/>
    <property type="match status" value="1"/>
</dbReference>
<name>U2HF86_9SPHI</name>
<feature type="domain" description="Thioredoxin" evidence="5">
    <location>
        <begin position="253"/>
        <end position="389"/>
    </location>
</feature>
<comment type="caution">
    <text evidence="6">The sequence shown here is derived from an EMBL/GenBank/DDBJ whole genome shotgun (WGS) entry which is preliminary data.</text>
</comment>
<accession>U2HF86</accession>
<protein>
    <recommendedName>
        <fullName evidence="5">Thioredoxin domain-containing protein</fullName>
    </recommendedName>
</protein>
<dbReference type="PANTHER" id="PTHR42852">
    <property type="entry name" value="THIOL:DISULFIDE INTERCHANGE PROTEIN DSBE"/>
    <property type="match status" value="1"/>
</dbReference>
<dbReference type="eggNOG" id="COG0526">
    <property type="taxonomic scope" value="Bacteria"/>
</dbReference>
<dbReference type="STRING" id="1346330.M472_16915"/>
<dbReference type="GO" id="GO:0016491">
    <property type="term" value="F:oxidoreductase activity"/>
    <property type="evidence" value="ECO:0007669"/>
    <property type="project" value="InterPro"/>
</dbReference>
<organism evidence="6 7">
    <name type="scientific">Sphingobacterium paucimobilis HER1398</name>
    <dbReference type="NCBI Taxonomy" id="1346330"/>
    <lineage>
        <taxon>Bacteria</taxon>
        <taxon>Pseudomonadati</taxon>
        <taxon>Bacteroidota</taxon>
        <taxon>Sphingobacteriia</taxon>
        <taxon>Sphingobacteriales</taxon>
        <taxon>Sphingobacteriaceae</taxon>
        <taxon>Sphingobacterium</taxon>
    </lineage>
</organism>
<dbReference type="OrthoDB" id="702151at2"/>
<dbReference type="RefSeq" id="WP_021069313.1">
    <property type="nucleotide sequence ID" value="NZ_ATDL01000006.1"/>
</dbReference>
<dbReference type="InterPro" id="IPR000866">
    <property type="entry name" value="AhpC/TSA"/>
</dbReference>
<evidence type="ECO:0000313" key="6">
    <source>
        <dbReference type="EMBL" id="ERJ60436.1"/>
    </source>
</evidence>
<keyword evidence="3" id="KW-1015">Disulfide bond</keyword>
<keyword evidence="7" id="KW-1185">Reference proteome</keyword>
<dbReference type="GO" id="GO:0016209">
    <property type="term" value="F:antioxidant activity"/>
    <property type="evidence" value="ECO:0007669"/>
    <property type="project" value="InterPro"/>
</dbReference>
<keyword evidence="2" id="KW-0201">Cytochrome c-type biogenesis</keyword>
<dbReference type="PROSITE" id="PS51352">
    <property type="entry name" value="THIOREDOXIN_2"/>
    <property type="match status" value="1"/>
</dbReference>
<evidence type="ECO:0000313" key="7">
    <source>
        <dbReference type="Proteomes" id="UP000016584"/>
    </source>
</evidence>
<dbReference type="PATRIC" id="fig|1346330.5.peg.1134"/>
<dbReference type="CDD" id="cd02966">
    <property type="entry name" value="TlpA_like_family"/>
    <property type="match status" value="1"/>
</dbReference>
<dbReference type="Proteomes" id="UP000016584">
    <property type="component" value="Unassembled WGS sequence"/>
</dbReference>
<evidence type="ECO:0000256" key="2">
    <source>
        <dbReference type="ARBA" id="ARBA00022748"/>
    </source>
</evidence>
<comment type="subcellular location">
    <subcellularLocation>
        <location evidence="1">Cell envelope</location>
    </subcellularLocation>
</comment>
<keyword evidence="4" id="KW-0676">Redox-active center</keyword>
<dbReference type="EMBL" id="ATDL01000006">
    <property type="protein sequence ID" value="ERJ60436.1"/>
    <property type="molecule type" value="Genomic_DNA"/>
</dbReference>
<evidence type="ECO:0000256" key="1">
    <source>
        <dbReference type="ARBA" id="ARBA00004196"/>
    </source>
</evidence>
<evidence type="ECO:0000256" key="4">
    <source>
        <dbReference type="ARBA" id="ARBA00023284"/>
    </source>
</evidence>
<evidence type="ECO:0000259" key="5">
    <source>
        <dbReference type="PROSITE" id="PS51352"/>
    </source>
</evidence>
<sequence length="389" mass="44995">MFRSVYFLLFSVFLQLGFSSIVFGQRMMDVTIRLDKTIDLDSLLLHYDDGLLFHFVESGLENRELRIQKNIYAPYAMFDFAYGDHSMLAFFVNEDPTFITLGKDLQAKGQHKLHYSISNGTNNIWDTTSNTILTRVRRETKEELNQVGRIYQQHGHLLRSDDSVRHVMQQQRKKLAFSTMAVLKDYPDDYFAFYYFKNQIVDPDMATFFRNTSDSVYFSNLLYHIKNNFSSTFTDSEGGKRWFAQLANKISPPPIQGAAPHFSIRGQDGELISLKGLHGKYVLLDFWATWCPPCMAAMPSLKKLRQDIPEDKLEIIGISSDRDSLVYANVIRDKQLNWLHYLDSKRYLGGLFNIEALPTTILLDPEGNMVYRTEGAGSLDQLYDIIRKE</sequence>
<dbReference type="InterPro" id="IPR050553">
    <property type="entry name" value="Thioredoxin_ResA/DsbE_sf"/>
</dbReference>
<dbReference type="Pfam" id="PF00578">
    <property type="entry name" value="AhpC-TSA"/>
    <property type="match status" value="1"/>
</dbReference>
<dbReference type="GO" id="GO:0017004">
    <property type="term" value="P:cytochrome complex assembly"/>
    <property type="evidence" value="ECO:0007669"/>
    <property type="project" value="UniProtKB-KW"/>
</dbReference>
<evidence type="ECO:0000256" key="3">
    <source>
        <dbReference type="ARBA" id="ARBA00023157"/>
    </source>
</evidence>
<dbReference type="InterPro" id="IPR036249">
    <property type="entry name" value="Thioredoxin-like_sf"/>
</dbReference>